<dbReference type="Proteomes" id="UP000824469">
    <property type="component" value="Unassembled WGS sequence"/>
</dbReference>
<dbReference type="OMA" id="NIFARIH"/>
<feature type="region of interest" description="Disordered" evidence="8">
    <location>
        <begin position="30"/>
        <end position="131"/>
    </location>
</feature>
<comment type="subcellular location">
    <subcellularLocation>
        <location evidence="1">Nucleus</location>
    </subcellularLocation>
</comment>
<feature type="compositionally biased region" description="Basic and acidic residues" evidence="8">
    <location>
        <begin position="68"/>
        <end position="77"/>
    </location>
</feature>
<dbReference type="Gene3D" id="2.20.25.80">
    <property type="entry name" value="WRKY domain"/>
    <property type="match status" value="1"/>
</dbReference>
<evidence type="ECO:0000256" key="6">
    <source>
        <dbReference type="ARBA" id="ARBA00059805"/>
    </source>
</evidence>
<dbReference type="AlphaFoldDB" id="A0AA38L5C1"/>
<comment type="caution">
    <text evidence="10">The sequence shown here is derived from an EMBL/GenBank/DDBJ whole genome shotgun (WGS) entry which is preliminary data.</text>
</comment>
<evidence type="ECO:0000256" key="4">
    <source>
        <dbReference type="ARBA" id="ARBA00023163"/>
    </source>
</evidence>
<keyword evidence="5" id="KW-0539">Nucleus</keyword>
<evidence type="ECO:0000256" key="2">
    <source>
        <dbReference type="ARBA" id="ARBA00023015"/>
    </source>
</evidence>
<protein>
    <recommendedName>
        <fullName evidence="9">WRKY domain-containing protein</fullName>
    </recommendedName>
</protein>
<evidence type="ECO:0000256" key="1">
    <source>
        <dbReference type="ARBA" id="ARBA00004123"/>
    </source>
</evidence>
<comment type="similarity">
    <text evidence="7">Belongs to the WRKY group II-e family.</text>
</comment>
<dbReference type="PANTHER" id="PTHR32096:SF18">
    <property type="entry name" value="DISEASE RESISTANCE PROTEIN RRS1B-RELATED"/>
    <property type="match status" value="1"/>
</dbReference>
<keyword evidence="2" id="KW-0805">Transcription regulation</keyword>
<dbReference type="PANTHER" id="PTHR32096">
    <property type="entry name" value="WRKY TRANSCRIPTION FACTOR 30-RELATED-RELATED"/>
    <property type="match status" value="1"/>
</dbReference>
<evidence type="ECO:0000313" key="10">
    <source>
        <dbReference type="EMBL" id="KAH9309262.1"/>
    </source>
</evidence>
<organism evidence="10 11">
    <name type="scientific">Taxus chinensis</name>
    <name type="common">Chinese yew</name>
    <name type="synonym">Taxus wallichiana var. chinensis</name>
    <dbReference type="NCBI Taxonomy" id="29808"/>
    <lineage>
        <taxon>Eukaryota</taxon>
        <taxon>Viridiplantae</taxon>
        <taxon>Streptophyta</taxon>
        <taxon>Embryophyta</taxon>
        <taxon>Tracheophyta</taxon>
        <taxon>Spermatophyta</taxon>
        <taxon>Pinopsida</taxon>
        <taxon>Pinidae</taxon>
        <taxon>Conifers II</taxon>
        <taxon>Cupressales</taxon>
        <taxon>Taxaceae</taxon>
        <taxon>Taxus</taxon>
    </lineage>
</organism>
<feature type="non-terminal residue" evidence="10">
    <location>
        <position position="320"/>
    </location>
</feature>
<keyword evidence="3" id="KW-0238">DNA-binding</keyword>
<dbReference type="GO" id="GO:0000976">
    <property type="term" value="F:transcription cis-regulatory region binding"/>
    <property type="evidence" value="ECO:0007669"/>
    <property type="project" value="TreeGrafter"/>
</dbReference>
<gene>
    <name evidence="10" type="ORF">KI387_037173</name>
</gene>
<dbReference type="SMART" id="SM00774">
    <property type="entry name" value="WRKY"/>
    <property type="match status" value="1"/>
</dbReference>
<proteinExistence type="inferred from homology"/>
<feature type="compositionally biased region" description="Polar residues" evidence="8">
    <location>
        <begin position="198"/>
        <end position="209"/>
    </location>
</feature>
<dbReference type="SUPFAM" id="SSF118290">
    <property type="entry name" value="WRKY DNA-binding domain"/>
    <property type="match status" value="1"/>
</dbReference>
<dbReference type="EMBL" id="JAHRHJ020000007">
    <property type="protein sequence ID" value="KAH9309262.1"/>
    <property type="molecule type" value="Genomic_DNA"/>
</dbReference>
<feature type="non-terminal residue" evidence="10">
    <location>
        <position position="1"/>
    </location>
</feature>
<evidence type="ECO:0000256" key="5">
    <source>
        <dbReference type="ARBA" id="ARBA00023242"/>
    </source>
</evidence>
<dbReference type="InterPro" id="IPR003657">
    <property type="entry name" value="WRKY_dom"/>
</dbReference>
<keyword evidence="4" id="KW-0804">Transcription</keyword>
<accession>A0AA38L5C1</accession>
<evidence type="ECO:0000256" key="3">
    <source>
        <dbReference type="ARBA" id="ARBA00023125"/>
    </source>
</evidence>
<dbReference type="GO" id="GO:0005634">
    <property type="term" value="C:nucleus"/>
    <property type="evidence" value="ECO:0007669"/>
    <property type="project" value="UniProtKB-SubCell"/>
</dbReference>
<evidence type="ECO:0000313" key="11">
    <source>
        <dbReference type="Proteomes" id="UP000824469"/>
    </source>
</evidence>
<evidence type="ECO:0000256" key="8">
    <source>
        <dbReference type="SAM" id="MobiDB-lite"/>
    </source>
</evidence>
<name>A0AA38L5C1_TAXCH</name>
<feature type="domain" description="WRKY" evidence="9">
    <location>
        <begin position="125"/>
        <end position="191"/>
    </location>
</feature>
<reference evidence="10 11" key="1">
    <citation type="journal article" date="2021" name="Nat. Plants">
        <title>The Taxus genome provides insights into paclitaxel biosynthesis.</title>
        <authorList>
            <person name="Xiong X."/>
            <person name="Gou J."/>
            <person name="Liao Q."/>
            <person name="Li Y."/>
            <person name="Zhou Q."/>
            <person name="Bi G."/>
            <person name="Li C."/>
            <person name="Du R."/>
            <person name="Wang X."/>
            <person name="Sun T."/>
            <person name="Guo L."/>
            <person name="Liang H."/>
            <person name="Lu P."/>
            <person name="Wu Y."/>
            <person name="Zhang Z."/>
            <person name="Ro D.K."/>
            <person name="Shang Y."/>
            <person name="Huang S."/>
            <person name="Yan J."/>
        </authorList>
    </citation>
    <scope>NUCLEOTIDE SEQUENCE [LARGE SCALE GENOMIC DNA]</scope>
    <source>
        <strain evidence="10">Ta-2019</strain>
    </source>
</reference>
<feature type="region of interest" description="Disordered" evidence="8">
    <location>
        <begin position="147"/>
        <end position="263"/>
    </location>
</feature>
<dbReference type="InterPro" id="IPR044810">
    <property type="entry name" value="WRKY_plant"/>
</dbReference>
<dbReference type="InterPro" id="IPR036576">
    <property type="entry name" value="WRKY_dom_sf"/>
</dbReference>
<dbReference type="PROSITE" id="PS50811">
    <property type="entry name" value="WRKY"/>
    <property type="match status" value="1"/>
</dbReference>
<sequence length="320" mass="34270">PFCGNRSASSMFDNIEVQAAASSPIFGAGAASPLAKLGEPKDEKGSNSVEMNPMAPPERLDVVGSKPVKAEPLRECDGSSSSLSQAADHGGSSQPPSKPQGSKRRKTQQKRIVCVPAAGGSNRPSGESLPSDLWAWRKYGQKPIKGSPYPRGYYRCSSSKGCSARKQVERSRTDPTMLVITYTSDHNHPWPTHRNALAGSTRQTVSEKNAQGGVESRAHKEENSEGMIMQPDNNPGADNYDSTGGGAGSNSSIDGATADGENLSSSMIIEDEQDPAELRNLFRPDDDFFAELGELPEPLNIFARIHFDEDKSDEEEAASS</sequence>
<evidence type="ECO:0000259" key="9">
    <source>
        <dbReference type="PROSITE" id="PS50811"/>
    </source>
</evidence>
<evidence type="ECO:0000256" key="7">
    <source>
        <dbReference type="ARBA" id="ARBA00060761"/>
    </source>
</evidence>
<dbReference type="FunFam" id="2.20.25.80:FF:000005">
    <property type="entry name" value="probable WRKY transcription factor 14"/>
    <property type="match status" value="1"/>
</dbReference>
<keyword evidence="11" id="KW-1185">Reference proteome</keyword>
<comment type="function">
    <text evidence="6">Transcription factor. Interacts specifically with the W box (5'-(T)TGAC[CT]-3'), a frequently occurring elicitor-responsive cis-acting element.</text>
</comment>
<dbReference type="Pfam" id="PF03106">
    <property type="entry name" value="WRKY"/>
    <property type="match status" value="1"/>
</dbReference>
<dbReference type="GO" id="GO:0003700">
    <property type="term" value="F:DNA-binding transcription factor activity"/>
    <property type="evidence" value="ECO:0007669"/>
    <property type="project" value="InterPro"/>
</dbReference>